<comment type="caution">
    <text evidence="2">The sequence shown here is derived from an EMBL/GenBank/DDBJ whole genome shotgun (WGS) entry which is preliminary data.</text>
</comment>
<dbReference type="RefSeq" id="WP_084180182.1">
    <property type="nucleotide sequence ID" value="NZ_DAIMVT010000004.1"/>
</dbReference>
<keyword evidence="3" id="KW-1185">Reference proteome</keyword>
<dbReference type="EMBL" id="QPJS01000002">
    <property type="protein sequence ID" value="RCX03712.1"/>
    <property type="molecule type" value="Genomic_DNA"/>
</dbReference>
<proteinExistence type="predicted"/>
<dbReference type="NCBIfam" id="TIGR04514">
    <property type="entry name" value="GWxTD_dom"/>
    <property type="match status" value="1"/>
</dbReference>
<reference evidence="2 3" key="1">
    <citation type="submission" date="2018-07" db="EMBL/GenBank/DDBJ databases">
        <title>Genomic Encyclopedia of Type Strains, Phase IV (KMG-IV): sequencing the most valuable type-strain genomes for metagenomic binning, comparative biology and taxonomic classification.</title>
        <authorList>
            <person name="Goeker M."/>
        </authorList>
    </citation>
    <scope>NUCLEOTIDE SEQUENCE [LARGE SCALE GENOMIC DNA]</scope>
    <source>
        <strain evidence="2 3">DSM 21410</strain>
    </source>
</reference>
<dbReference type="AlphaFoldDB" id="A0A369A326"/>
<evidence type="ECO:0000259" key="1">
    <source>
        <dbReference type="Pfam" id="PF20094"/>
    </source>
</evidence>
<gene>
    <name evidence="2" type="ORF">DES35_102165</name>
</gene>
<name>A0A369A326_9FLAO</name>
<dbReference type="InterPro" id="IPR030959">
    <property type="entry name" value="GWxTD_dom"/>
</dbReference>
<evidence type="ECO:0000313" key="3">
    <source>
        <dbReference type="Proteomes" id="UP000253517"/>
    </source>
</evidence>
<dbReference type="Pfam" id="PF20094">
    <property type="entry name" value="GWxTD_dom"/>
    <property type="match status" value="1"/>
</dbReference>
<dbReference type="Proteomes" id="UP000253517">
    <property type="component" value="Unassembled WGS sequence"/>
</dbReference>
<accession>A0A369A326</accession>
<feature type="domain" description="GWxTD" evidence="1">
    <location>
        <begin position="266"/>
        <end position="439"/>
    </location>
</feature>
<evidence type="ECO:0000313" key="2">
    <source>
        <dbReference type="EMBL" id="RCX03712.1"/>
    </source>
</evidence>
<protein>
    <submittedName>
        <fullName evidence="2">GWxTD domain-containing protein</fullName>
    </submittedName>
</protein>
<organism evidence="2 3">
    <name type="scientific">Schleiferia thermophila</name>
    <dbReference type="NCBI Taxonomy" id="884107"/>
    <lineage>
        <taxon>Bacteria</taxon>
        <taxon>Pseudomonadati</taxon>
        <taxon>Bacteroidota</taxon>
        <taxon>Flavobacteriia</taxon>
        <taxon>Flavobacteriales</taxon>
        <taxon>Schleiferiaceae</taxon>
        <taxon>Schleiferia</taxon>
    </lineage>
</organism>
<sequence length="469" mass="54922">MRFLWSNARSAMQKNGINYVNCLKSIAGSALVLLIATACKTSPVKQGFTNINFSNLYQPSETLLKPDVRFQFLTHDSAELHYKISEGQFLYMRDSEIDDFIANVELHYAIVTGYSPPVQILDSGSIKIKIKKSEQNGKIIGSIPIEVKSNENIPRPLGLLTVKDLNRNLEYSFFEYLDRSSNQSRTFFNIEDSEGNPLVNKYFYSGDTICVTHPGSEKIFVRYLFEPFHVAQPPFSNSQEELNIGKVKYLGYLVKDSSCMCLEKSGFYLFQIDTTSLEGFYLMVRNDDYPLINRRNQLVGPLRYLTTQREFDNLQANEPDSLKFLADQFWLLKAGNPEKARNLVKAYYGRVQRANELFTSFKEGWKTDRGMIYIIFGPPNIVYRYNDKELWIYGDDNSTMQYRFNFHVIRLPFSGFYHVLERNDQYRYIWGQAVDAWRNGRIYSIRDIKKEQDERDQQIRLQRQPYFWF</sequence>